<dbReference type="Proteomes" id="UP001201163">
    <property type="component" value="Unassembled WGS sequence"/>
</dbReference>
<dbReference type="AlphaFoldDB" id="A0AAD4LSM2"/>
<evidence type="ECO:0000313" key="1">
    <source>
        <dbReference type="EMBL" id="KAH9001095.1"/>
    </source>
</evidence>
<accession>A0AAD4LSM2</accession>
<reference evidence="1" key="1">
    <citation type="submission" date="2022-01" db="EMBL/GenBank/DDBJ databases">
        <title>Comparative genomics reveals a dynamic genome evolution in the ectomycorrhizal milk-cap (Lactarius) mushrooms.</title>
        <authorList>
            <consortium name="DOE Joint Genome Institute"/>
            <person name="Lebreton A."/>
            <person name="Tang N."/>
            <person name="Kuo A."/>
            <person name="LaButti K."/>
            <person name="Drula E."/>
            <person name="Barry K."/>
            <person name="Clum A."/>
            <person name="Lipzen A."/>
            <person name="Mousain D."/>
            <person name="Ng V."/>
            <person name="Wang R."/>
            <person name="Wang X."/>
            <person name="Dai Y."/>
            <person name="Henrissat B."/>
            <person name="Grigoriev I.V."/>
            <person name="Guerin-Laguette A."/>
            <person name="Yu F."/>
            <person name="Martin F.M."/>
        </authorList>
    </citation>
    <scope>NUCLEOTIDE SEQUENCE</scope>
    <source>
        <strain evidence="1">QP</strain>
    </source>
</reference>
<dbReference type="EMBL" id="JAKELL010000001">
    <property type="protein sequence ID" value="KAH9001095.1"/>
    <property type="molecule type" value="Genomic_DNA"/>
</dbReference>
<protein>
    <submittedName>
        <fullName evidence="1">Uncharacterized protein</fullName>
    </submittedName>
</protein>
<sequence length="261" mass="29471">MFFPDGSLPLTEPLYESRSCICLKNLWRCAAAYNQLGISVPLPSFVCISLASPEITRRIQTEKDLTARVTGRCACALIINKLVDDFQSRISFGDGVYDADLACISSILGTEPDEFLRWPHHSTAIRLLNVISLMSGEIEALFIWEETPADVLRVMQQTLNIICSELVLGGVFASGDLPMDQVSLLREICSRITNAQPADRFRDQTVELLDQLQQISKQLPLVECKMRRCASSIFDPQLIRERGNLTTRPEYEVRRRRSKSM</sequence>
<keyword evidence="2" id="KW-1185">Reference proteome</keyword>
<name>A0AAD4LSM2_9AGAM</name>
<evidence type="ECO:0000313" key="2">
    <source>
        <dbReference type="Proteomes" id="UP001201163"/>
    </source>
</evidence>
<organism evidence="1 2">
    <name type="scientific">Lactarius akahatsu</name>
    <dbReference type="NCBI Taxonomy" id="416441"/>
    <lineage>
        <taxon>Eukaryota</taxon>
        <taxon>Fungi</taxon>
        <taxon>Dikarya</taxon>
        <taxon>Basidiomycota</taxon>
        <taxon>Agaricomycotina</taxon>
        <taxon>Agaricomycetes</taxon>
        <taxon>Russulales</taxon>
        <taxon>Russulaceae</taxon>
        <taxon>Lactarius</taxon>
    </lineage>
</organism>
<gene>
    <name evidence="1" type="ORF">EDB92DRAFT_11019</name>
</gene>
<comment type="caution">
    <text evidence="1">The sequence shown here is derived from an EMBL/GenBank/DDBJ whole genome shotgun (WGS) entry which is preliminary data.</text>
</comment>
<proteinExistence type="predicted"/>